<dbReference type="GO" id="GO:0008483">
    <property type="term" value="F:transaminase activity"/>
    <property type="evidence" value="ECO:0007669"/>
    <property type="project" value="UniProtKB-KW"/>
</dbReference>
<dbReference type="PROSITE" id="PS00105">
    <property type="entry name" value="AA_TRANSFER_CLASS_1"/>
    <property type="match status" value="1"/>
</dbReference>
<dbReference type="SUPFAM" id="SSF53383">
    <property type="entry name" value="PLP-dependent transferases"/>
    <property type="match status" value="1"/>
</dbReference>
<organism evidence="3 4">
    <name type="scientific">Streptococcus ferus</name>
    <dbReference type="NCBI Taxonomy" id="1345"/>
    <lineage>
        <taxon>Bacteria</taxon>
        <taxon>Bacillati</taxon>
        <taxon>Bacillota</taxon>
        <taxon>Bacilli</taxon>
        <taxon>Lactobacillales</taxon>
        <taxon>Streptococcaceae</taxon>
        <taxon>Streptococcus</taxon>
    </lineage>
</organism>
<dbReference type="NCBIfam" id="NF005593">
    <property type="entry name" value="PRK07324.1"/>
    <property type="match status" value="1"/>
</dbReference>
<evidence type="ECO:0000256" key="1">
    <source>
        <dbReference type="RuleBase" id="RU000481"/>
    </source>
</evidence>
<proteinExistence type="inferred from homology"/>
<evidence type="ECO:0000313" key="4">
    <source>
        <dbReference type="Proteomes" id="UP000249495"/>
    </source>
</evidence>
<sequence>MKLPRFGVEEWLNAHEKEALYDIAGVSIAALSLDELLAMGRQNPTDFFQKLNKKRLDYGWIEGSPEFKEEVSGLYKTVRADQVLQTNGATGANFLVLYSLIEAGDHVISLYPTYQQLYDIPRSLGADVSLWTIKEEKNWLPDLDDLRRLIRPETKMICINNANNPTGAVMDELYLKELVEIARSCDAYILSDEVYKSFAPDQHIPAIVDLYDKGISVNSLSKTYSLPGIRVGWVASHADIADRLRGYRDYTMICAGVFDDMTAAFALKHRQAILSRNQKIVRDNLKILEEWVATEPRVSLISPAHVSTAFVKFDLPIPIETFCLQVLKNQGVLMVPGNRFDREGYARIGYCCPQDMLKTALAKVSEELRQFANDIGIDKSVKTL</sequence>
<name>A0A2X3XZM3_9STRE</name>
<dbReference type="InterPro" id="IPR004839">
    <property type="entry name" value="Aminotransferase_I/II_large"/>
</dbReference>
<dbReference type="PANTHER" id="PTHR43510:SF1">
    <property type="entry name" value="AMINOTRANSFERASE FUNCTION, HYPOTHETICAL (EUROFUNG)"/>
    <property type="match status" value="1"/>
</dbReference>
<dbReference type="Gene3D" id="3.90.1150.10">
    <property type="entry name" value="Aspartate Aminotransferase, domain 1"/>
    <property type="match status" value="1"/>
</dbReference>
<dbReference type="KEGG" id="sfer:NCTC12278_01173"/>
<dbReference type="Proteomes" id="UP000249495">
    <property type="component" value="Chromosome 1"/>
</dbReference>
<feature type="domain" description="Aminotransferase class I/classII large" evidence="2">
    <location>
        <begin position="50"/>
        <end position="363"/>
    </location>
</feature>
<dbReference type="CDD" id="cd00609">
    <property type="entry name" value="AAT_like"/>
    <property type="match status" value="1"/>
</dbReference>
<accession>A0A2X3XZM3</accession>
<keyword evidence="1 3" id="KW-0032">Aminotransferase</keyword>
<dbReference type="EMBL" id="LS483343">
    <property type="protein sequence ID" value="SQF40601.1"/>
    <property type="molecule type" value="Genomic_DNA"/>
</dbReference>
<dbReference type="InterPro" id="IPR015421">
    <property type="entry name" value="PyrdxlP-dep_Trfase_major"/>
</dbReference>
<protein>
    <recommendedName>
        <fullName evidence="1">Aminotransferase</fullName>
        <ecNumber evidence="1">2.6.1.-</ecNumber>
    </recommendedName>
</protein>
<dbReference type="OrthoDB" id="9802328at2"/>
<dbReference type="GO" id="GO:0030170">
    <property type="term" value="F:pyridoxal phosphate binding"/>
    <property type="evidence" value="ECO:0007669"/>
    <property type="project" value="InterPro"/>
</dbReference>
<evidence type="ECO:0000259" key="2">
    <source>
        <dbReference type="Pfam" id="PF00155"/>
    </source>
</evidence>
<dbReference type="Gene3D" id="3.40.640.10">
    <property type="entry name" value="Type I PLP-dependent aspartate aminotransferase-like (Major domain)"/>
    <property type="match status" value="1"/>
</dbReference>
<dbReference type="PANTHER" id="PTHR43510">
    <property type="entry name" value="AMINOTRANSFERASE FUNCTION, HYPOTHETICAL (EUROFUNG)"/>
    <property type="match status" value="1"/>
</dbReference>
<comment type="cofactor">
    <cofactor evidence="1">
        <name>pyridoxal 5'-phosphate</name>
        <dbReference type="ChEBI" id="CHEBI:597326"/>
    </cofactor>
</comment>
<reference evidence="3 4" key="1">
    <citation type="submission" date="2018-06" db="EMBL/GenBank/DDBJ databases">
        <authorList>
            <consortium name="Pathogen Informatics"/>
            <person name="Doyle S."/>
        </authorList>
    </citation>
    <scope>NUCLEOTIDE SEQUENCE [LARGE SCALE GENOMIC DNA]</scope>
    <source>
        <strain evidence="3 4">NCTC12278</strain>
    </source>
</reference>
<dbReference type="InterPro" id="IPR004838">
    <property type="entry name" value="NHTrfase_class1_PyrdxlP-BS"/>
</dbReference>
<dbReference type="InterPro" id="IPR015424">
    <property type="entry name" value="PyrdxlP-dep_Trfase"/>
</dbReference>
<keyword evidence="4" id="KW-1185">Reference proteome</keyword>
<dbReference type="InterPro" id="IPR015422">
    <property type="entry name" value="PyrdxlP-dep_Trfase_small"/>
</dbReference>
<dbReference type="Pfam" id="PF00155">
    <property type="entry name" value="Aminotran_1_2"/>
    <property type="match status" value="1"/>
</dbReference>
<dbReference type="EC" id="2.6.1.-" evidence="1"/>
<dbReference type="AlphaFoldDB" id="A0A2X3XZM3"/>
<keyword evidence="1 3" id="KW-0808">Transferase</keyword>
<gene>
    <name evidence="3" type="primary">aspC_1</name>
    <name evidence="3" type="ORF">NCTC12278_01173</name>
</gene>
<comment type="similarity">
    <text evidence="1">Belongs to the class-I pyridoxal-phosphate-dependent aminotransferase family.</text>
</comment>
<evidence type="ECO:0000313" key="3">
    <source>
        <dbReference type="EMBL" id="SQF40601.1"/>
    </source>
</evidence>
<dbReference type="STRING" id="1123303.GCA_000372425_00696"/>
<dbReference type="RefSeq" id="WP_018030023.1">
    <property type="nucleotide sequence ID" value="NZ_LS483343.1"/>
</dbReference>